<dbReference type="InterPro" id="IPR047218">
    <property type="entry name" value="YocR/YhdH-like"/>
</dbReference>
<keyword evidence="3 6" id="KW-0812">Transmembrane</keyword>
<accession>A0A2V3VVE4</accession>
<dbReference type="NCBIfam" id="NF037979">
    <property type="entry name" value="Na_transp"/>
    <property type="match status" value="1"/>
</dbReference>
<feature type="transmembrane region" description="Helical" evidence="7">
    <location>
        <begin position="16"/>
        <end position="34"/>
    </location>
</feature>
<dbReference type="PANTHER" id="PTHR42948">
    <property type="entry name" value="TRANSPORTER"/>
    <property type="match status" value="1"/>
</dbReference>
<dbReference type="Pfam" id="PF00209">
    <property type="entry name" value="SNF"/>
    <property type="match status" value="2"/>
</dbReference>
<dbReference type="InterPro" id="IPR000175">
    <property type="entry name" value="Na/ntran_symport"/>
</dbReference>
<evidence type="ECO:0000256" key="5">
    <source>
        <dbReference type="ARBA" id="ARBA00023136"/>
    </source>
</evidence>
<keyword evidence="5 7" id="KW-0472">Membrane</keyword>
<dbReference type="GO" id="GO:0015293">
    <property type="term" value="F:symporter activity"/>
    <property type="evidence" value="ECO:0007669"/>
    <property type="project" value="UniProtKB-KW"/>
</dbReference>
<feature type="transmembrane region" description="Helical" evidence="7">
    <location>
        <begin position="182"/>
        <end position="209"/>
    </location>
</feature>
<evidence type="ECO:0000256" key="2">
    <source>
        <dbReference type="ARBA" id="ARBA00022448"/>
    </source>
</evidence>
<dbReference type="InterPro" id="IPR037272">
    <property type="entry name" value="SNS_sf"/>
</dbReference>
<name>A0A2V3VVE4_9BACI</name>
<evidence type="ECO:0000256" key="4">
    <source>
        <dbReference type="ARBA" id="ARBA00022989"/>
    </source>
</evidence>
<dbReference type="EMBL" id="QJJQ01000026">
    <property type="protein sequence ID" value="PXW80479.1"/>
    <property type="molecule type" value="Genomic_DNA"/>
</dbReference>
<feature type="transmembrane region" description="Helical" evidence="7">
    <location>
        <begin position="387"/>
        <end position="409"/>
    </location>
</feature>
<organism evidence="8 9">
    <name type="scientific">Pseudogracilibacillus auburnensis</name>
    <dbReference type="NCBI Taxonomy" id="1494959"/>
    <lineage>
        <taxon>Bacteria</taxon>
        <taxon>Bacillati</taxon>
        <taxon>Bacillota</taxon>
        <taxon>Bacilli</taxon>
        <taxon>Bacillales</taxon>
        <taxon>Bacillaceae</taxon>
        <taxon>Pseudogracilibacillus</taxon>
    </lineage>
</organism>
<keyword evidence="6" id="KW-0769">Symport</keyword>
<feature type="transmembrane region" description="Helical" evidence="7">
    <location>
        <begin position="151"/>
        <end position="170"/>
    </location>
</feature>
<dbReference type="CDD" id="cd10336">
    <property type="entry name" value="SLC6sbd_Tyt1-Like"/>
    <property type="match status" value="1"/>
</dbReference>
<comment type="subcellular location">
    <subcellularLocation>
        <location evidence="1">Membrane</location>
        <topology evidence="1">Multi-pass membrane protein</topology>
    </subcellularLocation>
</comment>
<comment type="caution">
    <text evidence="8">The sequence shown here is derived from an EMBL/GenBank/DDBJ whole genome shotgun (WGS) entry which is preliminary data.</text>
</comment>
<dbReference type="PROSITE" id="PS00610">
    <property type="entry name" value="NA_NEUROTRAN_SYMP_1"/>
    <property type="match status" value="1"/>
</dbReference>
<comment type="similarity">
    <text evidence="6">Belongs to the sodium:neurotransmitter symporter (SNF) (TC 2.A.22) family.</text>
</comment>
<protein>
    <recommendedName>
        <fullName evidence="6">Transporter</fullName>
    </recommendedName>
</protein>
<dbReference type="GO" id="GO:0016020">
    <property type="term" value="C:membrane"/>
    <property type="evidence" value="ECO:0007669"/>
    <property type="project" value="UniProtKB-SubCell"/>
</dbReference>
<evidence type="ECO:0000313" key="9">
    <source>
        <dbReference type="Proteomes" id="UP000247978"/>
    </source>
</evidence>
<evidence type="ECO:0000256" key="6">
    <source>
        <dbReference type="RuleBase" id="RU003732"/>
    </source>
</evidence>
<sequence length="452" mass="49183">MKNNEKGSYRENWRGRLGFILASAGFAIGLGNIWRFPYVAGNNGGGAFLLIYVLIVLLIGIPLFYAEAGLGRKVQTSAVMGFRKLTKKGSPWVLIAWLGLVASGLIMSYYIMIMGWIFFYIVQVASGAFKDATTEQVVATFDHLVTNPTQVFGYSLIPVIIIGFVVAKGVRNGIERFSRFFMPVLFLLLVVLAIYSLSLPGALEGVVWYLKPDFSVITPSTFLEALGQAFFSVGIGFAAAFTYGSYLKPKTSNLVSDGAWVVILDTLIAFIAGLVIFPALFAFNIAPNSGTGLLFVTIPNMIDLLPGGIFIGLLFFFLFTIAALTTGVGLVETIVANLADLTGLKRTTSVMLTLSIMVLFSIPSILSQGPWSHIQMFGMDIFGIIDYISGNILLTISGLMLSLYIVFVWKFENYRKDLNIGAVGLKVSATLKPVINVLIPVSIMIILLSMIL</sequence>
<evidence type="ECO:0000256" key="3">
    <source>
        <dbReference type="ARBA" id="ARBA00022692"/>
    </source>
</evidence>
<feature type="transmembrane region" description="Helical" evidence="7">
    <location>
        <begin position="259"/>
        <end position="285"/>
    </location>
</feature>
<gene>
    <name evidence="8" type="ORF">DFR56_1264</name>
</gene>
<keyword evidence="2 6" id="KW-0813">Transport</keyword>
<dbReference type="PROSITE" id="PS50267">
    <property type="entry name" value="NA_NEUROTRAN_SYMP_3"/>
    <property type="match status" value="1"/>
</dbReference>
<keyword evidence="4 7" id="KW-1133">Transmembrane helix</keyword>
<evidence type="ECO:0000313" key="8">
    <source>
        <dbReference type="EMBL" id="PXW80479.1"/>
    </source>
</evidence>
<dbReference type="PRINTS" id="PR00176">
    <property type="entry name" value="NANEUSMPORT"/>
</dbReference>
<dbReference type="SUPFAM" id="SSF161070">
    <property type="entry name" value="SNF-like"/>
    <property type="match status" value="1"/>
</dbReference>
<feature type="transmembrane region" description="Helical" evidence="7">
    <location>
        <begin position="305"/>
        <end position="338"/>
    </location>
</feature>
<evidence type="ECO:0000256" key="1">
    <source>
        <dbReference type="ARBA" id="ARBA00004141"/>
    </source>
</evidence>
<proteinExistence type="inferred from homology"/>
<feature type="transmembrane region" description="Helical" evidence="7">
    <location>
        <begin position="229"/>
        <end position="247"/>
    </location>
</feature>
<feature type="transmembrane region" description="Helical" evidence="7">
    <location>
        <begin position="350"/>
        <end position="367"/>
    </location>
</feature>
<dbReference type="AlphaFoldDB" id="A0A2V3VVE4"/>
<reference evidence="8 9" key="1">
    <citation type="submission" date="2018-05" db="EMBL/GenBank/DDBJ databases">
        <title>Genomic Encyclopedia of Type Strains, Phase IV (KMG-IV): sequencing the most valuable type-strain genomes for metagenomic binning, comparative biology and taxonomic classification.</title>
        <authorList>
            <person name="Goeker M."/>
        </authorList>
    </citation>
    <scope>NUCLEOTIDE SEQUENCE [LARGE SCALE GENOMIC DNA]</scope>
    <source>
        <strain evidence="8 9">DSM 28556</strain>
    </source>
</reference>
<dbReference type="PANTHER" id="PTHR42948:SF1">
    <property type="entry name" value="TRANSPORTER"/>
    <property type="match status" value="1"/>
</dbReference>
<feature type="transmembrane region" description="Helical" evidence="7">
    <location>
        <begin position="92"/>
        <end position="121"/>
    </location>
</feature>
<dbReference type="OrthoDB" id="9762833at2"/>
<evidence type="ECO:0000256" key="7">
    <source>
        <dbReference type="SAM" id="Phobius"/>
    </source>
</evidence>
<dbReference type="Proteomes" id="UP000247978">
    <property type="component" value="Unassembled WGS sequence"/>
</dbReference>
<feature type="transmembrane region" description="Helical" evidence="7">
    <location>
        <begin position="46"/>
        <end position="66"/>
    </location>
</feature>
<dbReference type="RefSeq" id="WP_110397554.1">
    <property type="nucleotide sequence ID" value="NZ_JBHUHB010000001.1"/>
</dbReference>
<feature type="transmembrane region" description="Helical" evidence="7">
    <location>
        <begin position="430"/>
        <end position="451"/>
    </location>
</feature>
<keyword evidence="9" id="KW-1185">Reference proteome</keyword>